<evidence type="ECO:0000259" key="1">
    <source>
        <dbReference type="Pfam" id="PF12680"/>
    </source>
</evidence>
<organism evidence="2 3">
    <name type="scientific">Mycolicibacterium hassiacum (strain DSM 44199 / CIP 105218 / JCM 12690 / 3849)</name>
    <name type="common">Mycobacterium hassiacum</name>
    <dbReference type="NCBI Taxonomy" id="1122247"/>
    <lineage>
        <taxon>Bacteria</taxon>
        <taxon>Bacillati</taxon>
        <taxon>Actinomycetota</taxon>
        <taxon>Actinomycetes</taxon>
        <taxon>Mycobacteriales</taxon>
        <taxon>Mycobacteriaceae</taxon>
        <taxon>Mycolicibacterium</taxon>
    </lineage>
</organism>
<accession>K5B7B1</accession>
<dbReference type="InterPro" id="IPR037401">
    <property type="entry name" value="SnoaL-like"/>
</dbReference>
<protein>
    <submittedName>
        <fullName evidence="2">SnoaL-like domain protein</fullName>
    </submittedName>
</protein>
<evidence type="ECO:0000313" key="3">
    <source>
        <dbReference type="Proteomes" id="UP000006265"/>
    </source>
</evidence>
<dbReference type="InterPro" id="IPR032710">
    <property type="entry name" value="NTF2-like_dom_sf"/>
</dbReference>
<dbReference type="Pfam" id="PF12680">
    <property type="entry name" value="SnoaL_2"/>
    <property type="match status" value="1"/>
</dbReference>
<comment type="caution">
    <text evidence="2">The sequence shown here is derived from an EMBL/GenBank/DDBJ whole genome shotgun (WGS) entry which is preliminary data.</text>
</comment>
<evidence type="ECO:0000313" key="2">
    <source>
        <dbReference type="EMBL" id="EKF21638.1"/>
    </source>
</evidence>
<dbReference type="EMBL" id="AMRA01000123">
    <property type="protein sequence ID" value="EKF21638.1"/>
    <property type="molecule type" value="Genomic_DNA"/>
</dbReference>
<gene>
    <name evidence="2" type="ORF">C731_4377</name>
</gene>
<sequence length="167" mass="19711">MADMKSNLERVRSVLGGDGELPDEEMRARFLELYAEDVKLRWQGADWPWGGDMRGRDRLIACMHATSKVLAGPPEFRQSRFWILDDEWLLWWWSSRTTTTHGERFDNSGLTLLRFRDDKICEHWEYTDTERTARMFRGWRTLVDPEVGSLLASWNDGQERDSTPGRR</sequence>
<reference evidence="2 3" key="1">
    <citation type="journal article" date="2012" name="J. Bacteriol.">
        <title>Genome sequence of Mycobacterium hassiacum DSM 44199, a rare source of heat-stable mycobacterial proteins.</title>
        <authorList>
            <person name="Tiago I."/>
            <person name="Maranha A."/>
            <person name="Mendes V."/>
            <person name="Alarico S."/>
            <person name="Moynihan P.J."/>
            <person name="Clarke A.J."/>
            <person name="Macedo-Ribeiro S."/>
            <person name="Pereira P.J."/>
            <person name="Empadinhas N."/>
        </authorList>
    </citation>
    <scope>NUCLEOTIDE SEQUENCE [LARGE SCALE GENOMIC DNA]</scope>
    <source>
        <strain evidence="3">DSM 44199 / CIP 105218 / JCM 12690 / 3849</strain>
    </source>
</reference>
<proteinExistence type="predicted"/>
<dbReference type="AlphaFoldDB" id="K5B7B1"/>
<dbReference type="Gene3D" id="3.10.450.50">
    <property type="match status" value="1"/>
</dbReference>
<dbReference type="SUPFAM" id="SSF54427">
    <property type="entry name" value="NTF2-like"/>
    <property type="match status" value="1"/>
</dbReference>
<keyword evidence="3" id="KW-1185">Reference proteome</keyword>
<dbReference type="Proteomes" id="UP000006265">
    <property type="component" value="Unassembled WGS sequence"/>
</dbReference>
<name>K5B7B1_MYCHD</name>
<dbReference type="PATRIC" id="fig|1122247.3.peg.4197"/>
<dbReference type="eggNOG" id="ENOG5031QKQ">
    <property type="taxonomic scope" value="Bacteria"/>
</dbReference>
<feature type="domain" description="SnoaL-like" evidence="1">
    <location>
        <begin position="28"/>
        <end position="123"/>
    </location>
</feature>
<dbReference type="OrthoDB" id="9182871at2"/>